<dbReference type="PROSITE" id="PS50995">
    <property type="entry name" value="HTH_MARR_2"/>
    <property type="match status" value="1"/>
</dbReference>
<dbReference type="PANTHER" id="PTHR33164">
    <property type="entry name" value="TRANSCRIPTIONAL REGULATOR, MARR FAMILY"/>
    <property type="match status" value="1"/>
</dbReference>
<dbReference type="PANTHER" id="PTHR33164:SF106">
    <property type="entry name" value="TRANSCRIPTIONAL REGULATORY PROTEIN"/>
    <property type="match status" value="1"/>
</dbReference>
<evidence type="ECO:0000313" key="2">
    <source>
        <dbReference type="EMBL" id="MBB4914553.1"/>
    </source>
</evidence>
<dbReference type="InterPro" id="IPR036388">
    <property type="entry name" value="WH-like_DNA-bd_sf"/>
</dbReference>
<dbReference type="InterPro" id="IPR039422">
    <property type="entry name" value="MarR/SlyA-like"/>
</dbReference>
<dbReference type="Pfam" id="PF12802">
    <property type="entry name" value="MarR_2"/>
    <property type="match status" value="1"/>
</dbReference>
<keyword evidence="2" id="KW-0238">DNA-binding</keyword>
<protein>
    <submittedName>
        <fullName evidence="2">DNA-binding MarR family transcriptional regulator</fullName>
    </submittedName>
</protein>
<name>A0A7W7QJ92_9ACTN</name>
<dbReference type="Gene3D" id="1.10.10.10">
    <property type="entry name" value="Winged helix-like DNA-binding domain superfamily/Winged helix DNA-binding domain"/>
    <property type="match status" value="1"/>
</dbReference>
<dbReference type="PRINTS" id="PR00598">
    <property type="entry name" value="HTHMARR"/>
</dbReference>
<dbReference type="InterPro" id="IPR000835">
    <property type="entry name" value="HTH_MarR-typ"/>
</dbReference>
<sequence>MSNRAELLRRIIAEGRRNYAACTLLNQALADRLGLHSTDLQCLSLLDLGEGEPLSTGEIARMTGLTPGSATRLVDRLERAGLVVRCADPGDRRRTMVVPNPESLDRVTRAWETSGRALTEVLDDFTDDELAVIGSYLRRSAQVGQEQAVRLSAEETDG</sequence>
<feature type="domain" description="HTH marR-type" evidence="1">
    <location>
        <begin position="4"/>
        <end position="142"/>
    </location>
</feature>
<dbReference type="SUPFAM" id="SSF46785">
    <property type="entry name" value="Winged helix' DNA-binding domain"/>
    <property type="match status" value="1"/>
</dbReference>
<dbReference type="GO" id="GO:0006950">
    <property type="term" value="P:response to stress"/>
    <property type="evidence" value="ECO:0007669"/>
    <property type="project" value="TreeGrafter"/>
</dbReference>
<gene>
    <name evidence="2" type="ORF">FHS44_001625</name>
</gene>
<accession>A0A7W7QJ92</accession>
<keyword evidence="3" id="KW-1185">Reference proteome</keyword>
<reference evidence="2 3" key="1">
    <citation type="submission" date="2020-08" db="EMBL/GenBank/DDBJ databases">
        <title>Genomic Encyclopedia of Type Strains, Phase III (KMG-III): the genomes of soil and plant-associated and newly described type strains.</title>
        <authorList>
            <person name="Whitman W."/>
        </authorList>
    </citation>
    <scope>NUCLEOTIDE SEQUENCE [LARGE SCALE GENOMIC DNA]</scope>
    <source>
        <strain evidence="2 3">CECT 8840</strain>
    </source>
</reference>
<comment type="caution">
    <text evidence="2">The sequence shown here is derived from an EMBL/GenBank/DDBJ whole genome shotgun (WGS) entry which is preliminary data.</text>
</comment>
<evidence type="ECO:0000259" key="1">
    <source>
        <dbReference type="PROSITE" id="PS50995"/>
    </source>
</evidence>
<dbReference type="InterPro" id="IPR036390">
    <property type="entry name" value="WH_DNA-bd_sf"/>
</dbReference>
<dbReference type="SMART" id="SM00347">
    <property type="entry name" value="HTH_MARR"/>
    <property type="match status" value="1"/>
</dbReference>
<dbReference type="RefSeq" id="WP_184713193.1">
    <property type="nucleotide sequence ID" value="NZ_JACHJP010000001.1"/>
</dbReference>
<evidence type="ECO:0000313" key="3">
    <source>
        <dbReference type="Proteomes" id="UP000552644"/>
    </source>
</evidence>
<dbReference type="GO" id="GO:0003700">
    <property type="term" value="F:DNA-binding transcription factor activity"/>
    <property type="evidence" value="ECO:0007669"/>
    <property type="project" value="InterPro"/>
</dbReference>
<organism evidence="2 3">
    <name type="scientific">Streptosporangium saharense</name>
    <dbReference type="NCBI Taxonomy" id="1706840"/>
    <lineage>
        <taxon>Bacteria</taxon>
        <taxon>Bacillati</taxon>
        <taxon>Actinomycetota</taxon>
        <taxon>Actinomycetes</taxon>
        <taxon>Streptosporangiales</taxon>
        <taxon>Streptosporangiaceae</taxon>
        <taxon>Streptosporangium</taxon>
    </lineage>
</organism>
<proteinExistence type="predicted"/>
<dbReference type="EMBL" id="JACHJP010000001">
    <property type="protein sequence ID" value="MBB4914553.1"/>
    <property type="molecule type" value="Genomic_DNA"/>
</dbReference>
<dbReference type="AlphaFoldDB" id="A0A7W7QJ92"/>
<dbReference type="GO" id="GO:0003677">
    <property type="term" value="F:DNA binding"/>
    <property type="evidence" value="ECO:0007669"/>
    <property type="project" value="UniProtKB-KW"/>
</dbReference>
<dbReference type="Proteomes" id="UP000552644">
    <property type="component" value="Unassembled WGS sequence"/>
</dbReference>